<evidence type="ECO:0000259" key="5">
    <source>
        <dbReference type="Pfam" id="PF25917"/>
    </source>
</evidence>
<reference evidence="9 11" key="2">
    <citation type="submission" date="2018-09" db="EMBL/GenBank/DDBJ databases">
        <title>Phylogenetic diversity of Pectobacterium and Dickeya strains causing blackleg disease of potato in Morocco.</title>
        <authorList>
            <person name="Oulghazi S."/>
            <person name="Moumni M."/>
            <person name="Faure D."/>
        </authorList>
    </citation>
    <scope>NUCLEOTIDE SEQUENCE [LARGE SCALE GENOMIC DNA]</scope>
    <source>
        <strain evidence="9 11">S4.16.03.LID</strain>
    </source>
</reference>
<dbReference type="GeneID" id="49321516"/>
<dbReference type="Gene3D" id="1.10.287.470">
    <property type="entry name" value="Helix hairpin bin"/>
    <property type="match status" value="1"/>
</dbReference>
<keyword evidence="11" id="KW-1185">Reference proteome</keyword>
<dbReference type="Gene3D" id="2.40.420.20">
    <property type="match status" value="1"/>
</dbReference>
<dbReference type="Gene3D" id="2.40.30.170">
    <property type="match status" value="1"/>
</dbReference>
<evidence type="ECO:0000256" key="1">
    <source>
        <dbReference type="ARBA" id="ARBA00004196"/>
    </source>
</evidence>
<evidence type="ECO:0000259" key="4">
    <source>
        <dbReference type="Pfam" id="PF25876"/>
    </source>
</evidence>
<dbReference type="PROSITE" id="PS51257">
    <property type="entry name" value="PROKAR_LIPOPROTEIN"/>
    <property type="match status" value="1"/>
</dbReference>
<dbReference type="InterPro" id="IPR006143">
    <property type="entry name" value="RND_pump_MFP"/>
</dbReference>
<dbReference type="Pfam" id="PF25917">
    <property type="entry name" value="BSH_RND"/>
    <property type="match status" value="1"/>
</dbReference>
<dbReference type="SUPFAM" id="SSF111369">
    <property type="entry name" value="HlyD-like secretion proteins"/>
    <property type="match status" value="1"/>
</dbReference>
<feature type="domain" description="Multidrug resistance protein MdtA-like alpha-helical hairpin" evidence="4">
    <location>
        <begin position="99"/>
        <end position="167"/>
    </location>
</feature>
<evidence type="ECO:0000313" key="9">
    <source>
        <dbReference type="EMBL" id="RJL75002.1"/>
    </source>
</evidence>
<feature type="domain" description="Multidrug resistance protein MdtA-like barrel-sandwich hybrid" evidence="5">
    <location>
        <begin position="59"/>
        <end position="194"/>
    </location>
</feature>
<dbReference type="GO" id="GO:0015562">
    <property type="term" value="F:efflux transmembrane transporter activity"/>
    <property type="evidence" value="ECO:0007669"/>
    <property type="project" value="TreeGrafter"/>
</dbReference>
<comment type="similarity">
    <text evidence="2">Belongs to the membrane fusion protein (MFP) (TC 8.A.1) family.</text>
</comment>
<dbReference type="EMBL" id="QZDO01000021">
    <property type="protein sequence ID" value="RJL75002.1"/>
    <property type="molecule type" value="Genomic_DNA"/>
</dbReference>
<gene>
    <name evidence="9" type="ORF">D5077_07520</name>
    <name evidence="8" type="ORF">DF213_08340</name>
</gene>
<dbReference type="PANTHER" id="PTHR30469">
    <property type="entry name" value="MULTIDRUG RESISTANCE PROTEIN MDTA"/>
    <property type="match status" value="1"/>
</dbReference>
<dbReference type="PANTHER" id="PTHR30469:SF38">
    <property type="entry name" value="HLYD FAMILY SECRETION PROTEIN"/>
    <property type="match status" value="1"/>
</dbReference>
<evidence type="ECO:0000259" key="6">
    <source>
        <dbReference type="Pfam" id="PF25954"/>
    </source>
</evidence>
<dbReference type="RefSeq" id="WP_024105379.1">
    <property type="nucleotide sequence ID" value="NZ_CP031560.1"/>
</dbReference>
<dbReference type="Pfam" id="PF25967">
    <property type="entry name" value="RND-MFP_C"/>
    <property type="match status" value="1"/>
</dbReference>
<proteinExistence type="inferred from homology"/>
<evidence type="ECO:0000256" key="2">
    <source>
        <dbReference type="ARBA" id="ARBA00009477"/>
    </source>
</evidence>
<sequence length="356" mass="38244">MPRFSMIAYGLAWIALTGCDGQKQALTPPPQPVKALQVQKVRYQNEAQISGEVTARFQADLAFRTEGRVIARLVDVGSRVQKGQVLARLDDIEKKADVDVAQATLHSARATLQLKQRIFSRDQKLLTIHAISQAEWDQAREDLSSAQAGVVSAQSSLDTAKDALTYTELKSDADGVIVSRQLEVGQVVASAQTVLTLAHDGPRDAVFDVPEAILLNEHPGDDISVRLISARDGEALTAKVREIAPMLNEASGTVQVKTTLPVSAQWPLGASVVGNIVVNEQPGILLPPGALTSHQGKPAVWVIEEGKDTVSLHEISVARYRSQDVVVTAGLTPGAWVVTEGSKFLIAGQHVSREQP</sequence>
<dbReference type="Proteomes" id="UP000245055">
    <property type="component" value="Unassembled WGS sequence"/>
</dbReference>
<evidence type="ECO:0000313" key="10">
    <source>
        <dbReference type="Proteomes" id="UP000245055"/>
    </source>
</evidence>
<name>A0AAP2GDW3_9GAMM</name>
<dbReference type="GO" id="GO:1990281">
    <property type="term" value="C:efflux pump complex"/>
    <property type="evidence" value="ECO:0007669"/>
    <property type="project" value="TreeGrafter"/>
</dbReference>
<protein>
    <submittedName>
        <fullName evidence="8">Efflux RND transporter periplasmic adaptor subunit</fullName>
    </submittedName>
</protein>
<dbReference type="InterPro" id="IPR058792">
    <property type="entry name" value="Beta-barrel_RND_2"/>
</dbReference>
<dbReference type="EMBL" id="QESZ01000011">
    <property type="protein sequence ID" value="PWD74104.1"/>
    <property type="molecule type" value="Genomic_DNA"/>
</dbReference>
<evidence type="ECO:0000259" key="7">
    <source>
        <dbReference type="Pfam" id="PF25967"/>
    </source>
</evidence>
<dbReference type="AlphaFoldDB" id="A0AAP2GDW3"/>
<dbReference type="Proteomes" id="UP000266633">
    <property type="component" value="Unassembled WGS sequence"/>
</dbReference>
<dbReference type="InterPro" id="IPR058624">
    <property type="entry name" value="MdtA-like_HH"/>
</dbReference>
<dbReference type="Pfam" id="PF25876">
    <property type="entry name" value="HH_MFP_RND"/>
    <property type="match status" value="1"/>
</dbReference>
<reference evidence="8 10" key="1">
    <citation type="submission" date="2018-05" db="EMBL/GenBank/DDBJ databases">
        <title>Genomic diversity of pathogens causing Blackleg of Potato in Pakistan.</title>
        <authorList>
            <person name="Sarfraz S."/>
            <person name="Riaz K."/>
            <person name="Oulghazi S."/>
            <person name="Cigna J."/>
            <person name="Sahi S.T."/>
            <person name="Khan S.H."/>
            <person name="Hameed A."/>
            <person name="Faure D."/>
        </authorList>
    </citation>
    <scope>NUCLEOTIDE SEQUENCE [LARGE SCALE GENOMIC DNA]</scope>
    <source>
        <strain evidence="8 10">SS70</strain>
    </source>
</reference>
<dbReference type="Gene3D" id="2.40.50.100">
    <property type="match status" value="1"/>
</dbReference>
<dbReference type="NCBIfam" id="TIGR01730">
    <property type="entry name" value="RND_mfp"/>
    <property type="match status" value="1"/>
</dbReference>
<evidence type="ECO:0000256" key="3">
    <source>
        <dbReference type="ARBA" id="ARBA00022448"/>
    </source>
</evidence>
<dbReference type="Pfam" id="PF25954">
    <property type="entry name" value="Beta-barrel_RND_2"/>
    <property type="match status" value="1"/>
</dbReference>
<accession>A0AAP2GDW3</accession>
<feature type="domain" description="CusB-like beta-barrel" evidence="6">
    <location>
        <begin position="207"/>
        <end position="261"/>
    </location>
</feature>
<keyword evidence="3" id="KW-0813">Transport</keyword>
<organism evidence="8 10">
    <name type="scientific">Dickeya dianthicola</name>
    <dbReference type="NCBI Taxonomy" id="204039"/>
    <lineage>
        <taxon>Bacteria</taxon>
        <taxon>Pseudomonadati</taxon>
        <taxon>Pseudomonadota</taxon>
        <taxon>Gammaproteobacteria</taxon>
        <taxon>Enterobacterales</taxon>
        <taxon>Pectobacteriaceae</taxon>
        <taxon>Dickeya</taxon>
    </lineage>
</organism>
<comment type="subcellular location">
    <subcellularLocation>
        <location evidence="1">Cell envelope</location>
    </subcellularLocation>
</comment>
<dbReference type="InterPro" id="IPR058627">
    <property type="entry name" value="MdtA-like_C"/>
</dbReference>
<feature type="domain" description="Multidrug resistance protein MdtA-like C-terminal permuted SH3" evidence="7">
    <location>
        <begin position="284"/>
        <end position="342"/>
    </location>
</feature>
<evidence type="ECO:0000313" key="11">
    <source>
        <dbReference type="Proteomes" id="UP000266633"/>
    </source>
</evidence>
<dbReference type="InterPro" id="IPR058625">
    <property type="entry name" value="MdtA-like_BSH"/>
</dbReference>
<comment type="caution">
    <text evidence="8">The sequence shown here is derived from an EMBL/GenBank/DDBJ whole genome shotgun (WGS) entry which is preliminary data.</text>
</comment>
<evidence type="ECO:0000313" key="8">
    <source>
        <dbReference type="EMBL" id="PWD74104.1"/>
    </source>
</evidence>